<dbReference type="GO" id="GO:0006886">
    <property type="term" value="P:intracellular protein transport"/>
    <property type="evidence" value="ECO:0007669"/>
    <property type="project" value="UniProtKB-UniRule"/>
</dbReference>
<sequence>MITLTRLALVRRLRNTSYLKCDVLLPIFIAMATGIVSAYGFPMVIGERSLFSEDPDVHFKYIEAAAKTGQIKEFERVNPGIAPLVVGQLLADVCPEGFIKDMWWREWIQSCGRKFLVPRMNSEDSLLIKGFQPPYLRARALSKVSAAVKGFMTVDHPPELVELLEKIVLQNSAFSGSFNLQNLLILTVIKADPSKAMDYINQLDNFDGSAVGDMPVEAALNEEAFAIFKKFNLNVQAVNVLLDNLRSIERAVEFAFWVEEYAVWSQFLWPNSEKA</sequence>
<feature type="repeat" description="CHCR" evidence="1">
    <location>
        <begin position="135"/>
        <end position="275"/>
    </location>
</feature>
<dbReference type="PANTHER" id="PTHR10292:SF34">
    <property type="entry name" value="CLATHRIN HEAVY CHAIN 1-RELATED"/>
    <property type="match status" value="1"/>
</dbReference>
<dbReference type="Proteomes" id="UP000825729">
    <property type="component" value="Unassembled WGS sequence"/>
</dbReference>
<dbReference type="GO" id="GO:0071439">
    <property type="term" value="C:clathrin complex"/>
    <property type="evidence" value="ECO:0007669"/>
    <property type="project" value="TreeGrafter"/>
</dbReference>
<evidence type="ECO:0000256" key="2">
    <source>
        <dbReference type="SAM" id="Phobius"/>
    </source>
</evidence>
<dbReference type="Pfam" id="PF00637">
    <property type="entry name" value="Clathrin"/>
    <property type="match status" value="1"/>
</dbReference>
<comment type="caution">
    <text evidence="3">The sequence shown here is derived from an EMBL/GenBank/DDBJ whole genome shotgun (WGS) entry which is preliminary data.</text>
</comment>
<dbReference type="PANTHER" id="PTHR10292">
    <property type="entry name" value="CLATHRIN HEAVY CHAIN RELATED"/>
    <property type="match status" value="1"/>
</dbReference>
<protein>
    <submittedName>
        <fullName evidence="3">Uncharacterized protein</fullName>
    </submittedName>
</protein>
<dbReference type="AlphaFoldDB" id="A0AAV7F9I8"/>
<dbReference type="GO" id="GO:0009507">
    <property type="term" value="C:chloroplast"/>
    <property type="evidence" value="ECO:0007669"/>
    <property type="project" value="TreeGrafter"/>
</dbReference>
<dbReference type="InterPro" id="IPR011990">
    <property type="entry name" value="TPR-like_helical_dom_sf"/>
</dbReference>
<dbReference type="GO" id="GO:0005794">
    <property type="term" value="C:Golgi apparatus"/>
    <property type="evidence" value="ECO:0007669"/>
    <property type="project" value="TreeGrafter"/>
</dbReference>
<gene>
    <name evidence="3" type="ORF">H6P81_002353</name>
</gene>
<keyword evidence="2" id="KW-1133">Transmembrane helix</keyword>
<dbReference type="InterPro" id="IPR055358">
    <property type="entry name" value="CHCR"/>
</dbReference>
<dbReference type="EMBL" id="JAINDJ010000002">
    <property type="protein sequence ID" value="KAG9457845.1"/>
    <property type="molecule type" value="Genomic_DNA"/>
</dbReference>
<dbReference type="GO" id="GO:0005886">
    <property type="term" value="C:plasma membrane"/>
    <property type="evidence" value="ECO:0007669"/>
    <property type="project" value="TreeGrafter"/>
</dbReference>
<dbReference type="GO" id="GO:0009506">
    <property type="term" value="C:plasmodesma"/>
    <property type="evidence" value="ECO:0007669"/>
    <property type="project" value="TreeGrafter"/>
</dbReference>
<name>A0AAV7F9I8_ARIFI</name>
<dbReference type="InterPro" id="IPR000547">
    <property type="entry name" value="Clathrin_H-chain/VPS_repeat"/>
</dbReference>
<feature type="transmembrane region" description="Helical" evidence="2">
    <location>
        <begin position="21"/>
        <end position="41"/>
    </location>
</feature>
<dbReference type="Gene3D" id="1.25.40.10">
    <property type="entry name" value="Tetratricopeptide repeat domain"/>
    <property type="match status" value="1"/>
</dbReference>
<dbReference type="GO" id="GO:0032051">
    <property type="term" value="F:clathrin light chain binding"/>
    <property type="evidence" value="ECO:0007669"/>
    <property type="project" value="TreeGrafter"/>
</dbReference>
<dbReference type="InterPro" id="IPR016024">
    <property type="entry name" value="ARM-type_fold"/>
</dbReference>
<dbReference type="SUPFAM" id="SSF48371">
    <property type="entry name" value="ARM repeat"/>
    <property type="match status" value="2"/>
</dbReference>
<evidence type="ECO:0000256" key="1">
    <source>
        <dbReference type="PROSITE-ProRule" id="PRU01006"/>
    </source>
</evidence>
<keyword evidence="2" id="KW-0812">Transmembrane</keyword>
<evidence type="ECO:0000313" key="4">
    <source>
        <dbReference type="Proteomes" id="UP000825729"/>
    </source>
</evidence>
<proteinExistence type="predicted"/>
<dbReference type="GO" id="GO:0006898">
    <property type="term" value="P:receptor-mediated endocytosis"/>
    <property type="evidence" value="ECO:0007669"/>
    <property type="project" value="TreeGrafter"/>
</dbReference>
<dbReference type="PROSITE" id="PS50236">
    <property type="entry name" value="CHCR"/>
    <property type="match status" value="1"/>
</dbReference>
<keyword evidence="4" id="KW-1185">Reference proteome</keyword>
<dbReference type="SMART" id="SM00299">
    <property type="entry name" value="CLH"/>
    <property type="match status" value="1"/>
</dbReference>
<evidence type="ECO:0000313" key="3">
    <source>
        <dbReference type="EMBL" id="KAG9457845.1"/>
    </source>
</evidence>
<reference evidence="3 4" key="1">
    <citation type="submission" date="2021-07" db="EMBL/GenBank/DDBJ databases">
        <title>The Aristolochia fimbriata genome: insights into angiosperm evolution, floral development and chemical biosynthesis.</title>
        <authorList>
            <person name="Jiao Y."/>
        </authorList>
    </citation>
    <scope>NUCLEOTIDE SEQUENCE [LARGE SCALE GENOMIC DNA]</scope>
    <source>
        <strain evidence="3">IBCAS-2021</strain>
        <tissue evidence="3">Leaf</tissue>
    </source>
</reference>
<organism evidence="3 4">
    <name type="scientific">Aristolochia fimbriata</name>
    <name type="common">White veined hardy Dutchman's pipe vine</name>
    <dbReference type="NCBI Taxonomy" id="158543"/>
    <lineage>
        <taxon>Eukaryota</taxon>
        <taxon>Viridiplantae</taxon>
        <taxon>Streptophyta</taxon>
        <taxon>Embryophyta</taxon>
        <taxon>Tracheophyta</taxon>
        <taxon>Spermatophyta</taxon>
        <taxon>Magnoliopsida</taxon>
        <taxon>Magnoliidae</taxon>
        <taxon>Piperales</taxon>
        <taxon>Aristolochiaceae</taxon>
        <taxon>Aristolochia</taxon>
    </lineage>
</organism>
<accession>A0AAV7F9I8</accession>
<keyword evidence="2" id="KW-0472">Membrane</keyword>